<evidence type="ECO:0000313" key="5">
    <source>
        <dbReference type="EMBL" id="MDV7715379.1"/>
    </source>
</evidence>
<dbReference type="PROSITE" id="PS00211">
    <property type="entry name" value="ABC_TRANSPORTER_1"/>
    <property type="match status" value="1"/>
</dbReference>
<keyword evidence="1" id="KW-0813">Transport</keyword>
<dbReference type="InterPro" id="IPR003593">
    <property type="entry name" value="AAA+_ATPase"/>
</dbReference>
<evidence type="ECO:0000313" key="7">
    <source>
        <dbReference type="EMBL" id="VDB98520.1"/>
    </source>
</evidence>
<dbReference type="SUPFAM" id="SSF52540">
    <property type="entry name" value="P-loop containing nucleoside triphosphate hydrolases"/>
    <property type="match status" value="1"/>
</dbReference>
<dbReference type="PROSITE" id="PS50893">
    <property type="entry name" value="ABC_TRANSPORTER_2"/>
    <property type="match status" value="1"/>
</dbReference>
<reference evidence="6 8" key="1">
    <citation type="journal article" date="2016" name="BMC Genomics">
        <title>Consensus pan-genome assembly of the specialised wine bacterium Oenococcus oeni.</title>
        <authorList>
            <person name="Sternes P.R."/>
            <person name="Borneman A.R."/>
        </authorList>
    </citation>
    <scope>NUCLEOTIDE SEQUENCE [LARGE SCALE GENOMIC DNA]</scope>
    <source>
        <strain evidence="6 8">AWRIB661</strain>
    </source>
</reference>
<dbReference type="InterPro" id="IPR017871">
    <property type="entry name" value="ABC_transporter-like_CS"/>
</dbReference>
<keyword evidence="2" id="KW-0547">Nucleotide-binding</keyword>
<dbReference type="PANTHER" id="PTHR42939:SF5">
    <property type="entry name" value="ABC-TYPE TRANSPORTER ATP-BINDING PROTEIN ECSA"/>
    <property type="match status" value="1"/>
</dbReference>
<evidence type="ECO:0000256" key="1">
    <source>
        <dbReference type="ARBA" id="ARBA00022448"/>
    </source>
</evidence>
<evidence type="ECO:0000313" key="8">
    <source>
        <dbReference type="Proteomes" id="UP000181728"/>
    </source>
</evidence>
<evidence type="ECO:0000313" key="6">
    <source>
        <dbReference type="EMBL" id="OIM20905.1"/>
    </source>
</evidence>
<dbReference type="RefSeq" id="WP_002816955.1">
    <property type="nucleotide sequence ID" value="NZ_CP014324.1"/>
</dbReference>
<dbReference type="InterPro" id="IPR003439">
    <property type="entry name" value="ABC_transporter-like_ATP-bd"/>
</dbReference>
<name>A0A483BBI9_OENOE</name>
<evidence type="ECO:0000313" key="9">
    <source>
        <dbReference type="Proteomes" id="UP000294726"/>
    </source>
</evidence>
<dbReference type="GeneID" id="75065624"/>
<dbReference type="Proteomes" id="UP000294726">
    <property type="component" value="Chromosome"/>
</dbReference>
<dbReference type="InterPro" id="IPR051782">
    <property type="entry name" value="ABC_Transporter_VariousFunc"/>
</dbReference>
<dbReference type="Pfam" id="PF00005">
    <property type="entry name" value="ABC_tran"/>
    <property type="match status" value="1"/>
</dbReference>
<organism evidence="6 8">
    <name type="scientific">Oenococcus oeni</name>
    <name type="common">Leuconostoc oenos</name>
    <dbReference type="NCBI Taxonomy" id="1247"/>
    <lineage>
        <taxon>Bacteria</taxon>
        <taxon>Bacillati</taxon>
        <taxon>Bacillota</taxon>
        <taxon>Bacilli</taxon>
        <taxon>Lactobacillales</taxon>
        <taxon>Lactobacillaceae</taxon>
        <taxon>Oenococcus</taxon>
    </lineage>
</organism>
<dbReference type="EMBL" id="WERV01000004">
    <property type="protein sequence ID" value="MDV7715379.1"/>
    <property type="molecule type" value="Genomic_DNA"/>
</dbReference>
<dbReference type="SMART" id="SM00382">
    <property type="entry name" value="AAA"/>
    <property type="match status" value="1"/>
</dbReference>
<protein>
    <submittedName>
        <fullName evidence="7">ABC transporter (ATP-binding protein)</fullName>
    </submittedName>
    <submittedName>
        <fullName evidence="5">ATP-binding cassette domain-containing protein</fullName>
    </submittedName>
    <submittedName>
        <fullName evidence="6">Multidrug ABC transporter ATP-binding protein</fullName>
    </submittedName>
</protein>
<dbReference type="PANTHER" id="PTHR42939">
    <property type="entry name" value="ABC TRANSPORTER ATP-BINDING PROTEIN ALBC-RELATED"/>
    <property type="match status" value="1"/>
</dbReference>
<dbReference type="OMA" id="VTSWCAQ"/>
<accession>A0A483BBI9</accession>
<dbReference type="CDD" id="cd03230">
    <property type="entry name" value="ABC_DR_subfamily_A"/>
    <property type="match status" value="1"/>
</dbReference>
<evidence type="ECO:0000256" key="2">
    <source>
        <dbReference type="ARBA" id="ARBA00022741"/>
    </source>
</evidence>
<keyword evidence="3 6" id="KW-0067">ATP-binding</keyword>
<dbReference type="GO" id="GO:0016887">
    <property type="term" value="F:ATP hydrolysis activity"/>
    <property type="evidence" value="ECO:0007669"/>
    <property type="project" value="InterPro"/>
</dbReference>
<dbReference type="Proteomes" id="UP000181728">
    <property type="component" value="Unassembled WGS sequence"/>
</dbReference>
<evidence type="ECO:0000259" key="4">
    <source>
        <dbReference type="PROSITE" id="PS50893"/>
    </source>
</evidence>
<proteinExistence type="predicted"/>
<reference evidence="7 9" key="2">
    <citation type="submission" date="2018-08" db="EMBL/GenBank/DDBJ databases">
        <authorList>
            <person name="Lorentzen P. G. S. M."/>
        </authorList>
    </citation>
    <scope>NUCLEOTIDE SEQUENCE [LARGE SCALE GENOMIC DNA]</scope>
    <source>
        <strain evidence="7 9">CRBO_1381</strain>
    </source>
</reference>
<sequence>MTLKISHLTGGYGQTNTIKDLNFTIEAGTVTALIGLNGSGKTTTINHVIGLMQPKSGSISFNGQDSKSDSSNYQRNLAYIPELPIIYEDLTLREHIQTTIAAYHLDSKLIKDKIAKLLKVFRLEDKLAWFPIDFSKGMRQKVMIVLALLTDAPLLVVDEPFIGLDPLAVSDLIDLLKEKKAAGTTILMSTHLVEGAEKFVDQFLLIDRGRIRAKGKMKDIFKAFPQQKTINEIYLHLAREAANG</sequence>
<evidence type="ECO:0000256" key="3">
    <source>
        <dbReference type="ARBA" id="ARBA00022840"/>
    </source>
</evidence>
<dbReference type="EMBL" id="LR031358">
    <property type="protein sequence ID" value="VDB98520.1"/>
    <property type="molecule type" value="Genomic_DNA"/>
</dbReference>
<dbReference type="Gene3D" id="3.40.50.300">
    <property type="entry name" value="P-loop containing nucleotide triphosphate hydrolases"/>
    <property type="match status" value="1"/>
</dbReference>
<dbReference type="GO" id="GO:0005524">
    <property type="term" value="F:ATP binding"/>
    <property type="evidence" value="ECO:0007669"/>
    <property type="project" value="UniProtKB-KW"/>
</dbReference>
<dbReference type="AlphaFoldDB" id="A0A483BBI9"/>
<gene>
    <name evidence="7" type="primary">ecsA</name>
    <name evidence="6" type="ORF">ATX59_06280</name>
    <name evidence="5" type="ORF">GA838_06355</name>
    <name evidence="7" type="ORF">OENI_1285</name>
</gene>
<feature type="domain" description="ABC transporter" evidence="4">
    <location>
        <begin position="3"/>
        <end position="233"/>
    </location>
</feature>
<reference evidence="5" key="3">
    <citation type="submission" date="2019-10" db="EMBL/GenBank/DDBJ databases">
        <title>Malate fermentation in French cider.</title>
        <authorList>
            <person name="Cousin F.J."/>
            <person name="Medina Fernandez S."/>
            <person name="Misery B."/>
            <person name="Laplace J.-M."/>
            <person name="Cretenet M."/>
        </authorList>
    </citation>
    <scope>NUCLEOTIDE SEQUENCE</scope>
    <source>
        <strain evidence="5">UCMA15129</strain>
    </source>
</reference>
<dbReference type="Proteomes" id="UP001281024">
    <property type="component" value="Unassembled WGS sequence"/>
</dbReference>
<dbReference type="InterPro" id="IPR027417">
    <property type="entry name" value="P-loop_NTPase"/>
</dbReference>
<dbReference type="EMBL" id="MLOK01000046">
    <property type="protein sequence ID" value="OIM20905.1"/>
    <property type="molecule type" value="Genomic_DNA"/>
</dbReference>